<organism evidence="3">
    <name type="scientific">Melampsora larici-populina (strain 98AG31 / pathotype 3-4-7)</name>
    <name type="common">Poplar leaf rust fungus</name>
    <dbReference type="NCBI Taxonomy" id="747676"/>
    <lineage>
        <taxon>Eukaryota</taxon>
        <taxon>Fungi</taxon>
        <taxon>Dikarya</taxon>
        <taxon>Basidiomycota</taxon>
        <taxon>Pucciniomycotina</taxon>
        <taxon>Pucciniomycetes</taxon>
        <taxon>Pucciniales</taxon>
        <taxon>Melampsoraceae</taxon>
        <taxon>Melampsora</taxon>
    </lineage>
</organism>
<dbReference type="GeneID" id="18924188"/>
<protein>
    <submittedName>
        <fullName evidence="2">Uncharacterized protein</fullName>
    </submittedName>
</protein>
<feature type="compositionally biased region" description="Polar residues" evidence="1">
    <location>
        <begin position="76"/>
        <end position="104"/>
    </location>
</feature>
<name>F4S0W9_MELLP</name>
<dbReference type="InParanoid" id="F4S0W9"/>
<sequence length="161" mass="17600">MCSCLFITRAGNQADPTDDPVAKPRDRRTKAQIASDCKKKHDIEPGTGLKPKQICQSKAKVPIQTTETSKKVPVKASTSAQPKNPQTNSNITNQPTELEQVTSNKCPRFDSSTLAFVIDYMSTESNQDKLSGSGSKTKVGAMSCGAEWNLFATHVKIYYND</sequence>
<dbReference type="AlphaFoldDB" id="F4S0W9"/>
<dbReference type="Proteomes" id="UP000001072">
    <property type="component" value="Unassembled WGS sequence"/>
</dbReference>
<dbReference type="EMBL" id="GL883136">
    <property type="protein sequence ID" value="EGG01737.1"/>
    <property type="molecule type" value="Genomic_DNA"/>
</dbReference>
<evidence type="ECO:0000313" key="2">
    <source>
        <dbReference type="EMBL" id="EGG01737.1"/>
    </source>
</evidence>
<dbReference type="HOGENOM" id="CLU_1644093_0_0_1"/>
<dbReference type="RefSeq" id="XP_007415082.1">
    <property type="nucleotide sequence ID" value="XM_007415020.1"/>
</dbReference>
<proteinExistence type="predicted"/>
<keyword evidence="3" id="KW-1185">Reference proteome</keyword>
<evidence type="ECO:0000313" key="3">
    <source>
        <dbReference type="Proteomes" id="UP000001072"/>
    </source>
</evidence>
<evidence type="ECO:0000256" key="1">
    <source>
        <dbReference type="SAM" id="MobiDB-lite"/>
    </source>
</evidence>
<dbReference type="VEuPathDB" id="FungiDB:MELLADRAFT_110768"/>
<feature type="region of interest" description="Disordered" evidence="1">
    <location>
        <begin position="12"/>
        <end position="104"/>
    </location>
</feature>
<accession>F4S0W9</accession>
<dbReference type="KEGG" id="mlr:MELLADRAFT_110768"/>
<gene>
    <name evidence="2" type="ORF">MELLADRAFT_110768</name>
</gene>
<reference evidence="3" key="1">
    <citation type="journal article" date="2011" name="Proc. Natl. Acad. Sci. U.S.A.">
        <title>Obligate biotrophy features unraveled by the genomic analysis of rust fungi.</title>
        <authorList>
            <person name="Duplessis S."/>
            <person name="Cuomo C.A."/>
            <person name="Lin Y.-C."/>
            <person name="Aerts A."/>
            <person name="Tisserant E."/>
            <person name="Veneault-Fourrey C."/>
            <person name="Joly D.L."/>
            <person name="Hacquard S."/>
            <person name="Amselem J."/>
            <person name="Cantarel B.L."/>
            <person name="Chiu R."/>
            <person name="Coutinho P.M."/>
            <person name="Feau N."/>
            <person name="Field M."/>
            <person name="Frey P."/>
            <person name="Gelhaye E."/>
            <person name="Goldberg J."/>
            <person name="Grabherr M.G."/>
            <person name="Kodira C.D."/>
            <person name="Kohler A."/>
            <person name="Kuees U."/>
            <person name="Lindquist E.A."/>
            <person name="Lucas S.M."/>
            <person name="Mago R."/>
            <person name="Mauceli E."/>
            <person name="Morin E."/>
            <person name="Murat C."/>
            <person name="Pangilinan J.L."/>
            <person name="Park R."/>
            <person name="Pearson M."/>
            <person name="Quesneville H."/>
            <person name="Rouhier N."/>
            <person name="Sakthikumar S."/>
            <person name="Salamov A.A."/>
            <person name="Schmutz J."/>
            <person name="Selles B."/>
            <person name="Shapiro H."/>
            <person name="Tanguay P."/>
            <person name="Tuskan G.A."/>
            <person name="Henrissat B."/>
            <person name="Van de Peer Y."/>
            <person name="Rouze P."/>
            <person name="Ellis J.G."/>
            <person name="Dodds P.N."/>
            <person name="Schein J.E."/>
            <person name="Zhong S."/>
            <person name="Hamelin R.C."/>
            <person name="Grigoriev I.V."/>
            <person name="Szabo L.J."/>
            <person name="Martin F."/>
        </authorList>
    </citation>
    <scope>NUCLEOTIDE SEQUENCE [LARGE SCALE GENOMIC DNA]</scope>
    <source>
        <strain evidence="3">98AG31 / pathotype 3-4-7</strain>
    </source>
</reference>